<dbReference type="HAMAP" id="MF_01374">
    <property type="entry name" value="Glyoxalase_2"/>
    <property type="match status" value="1"/>
</dbReference>
<dbReference type="Gene3D" id="3.60.15.10">
    <property type="entry name" value="Ribonuclease Z/Hydroxyacylglutathione hydrolase-like"/>
    <property type="match status" value="1"/>
</dbReference>
<keyword evidence="6 7" id="KW-0862">Zinc</keyword>
<evidence type="ECO:0000256" key="4">
    <source>
        <dbReference type="ARBA" id="ARBA00022723"/>
    </source>
</evidence>
<dbReference type="InterPro" id="IPR035680">
    <property type="entry name" value="Clx_II_MBL"/>
</dbReference>
<dbReference type="Proteomes" id="UP001058533">
    <property type="component" value="Chromosome"/>
</dbReference>
<comment type="cofactor">
    <cofactor evidence="7">
        <name>Zn(2+)</name>
        <dbReference type="ChEBI" id="CHEBI:29105"/>
    </cofactor>
    <text evidence="7">Binds 2 Zn(2+) ions per subunit.</text>
</comment>
<protein>
    <recommendedName>
        <fullName evidence="7">Hydroxyacylglutathione hydrolase</fullName>
        <ecNumber evidence="7">3.1.2.6</ecNumber>
    </recommendedName>
    <alternativeName>
        <fullName evidence="7">Glyoxalase II</fullName>
        <shortName evidence="7">Glx II</shortName>
    </alternativeName>
</protein>
<feature type="binding site" evidence="7">
    <location>
        <position position="134"/>
    </location>
    <ligand>
        <name>Zn(2+)</name>
        <dbReference type="ChEBI" id="CHEBI:29105"/>
        <label>2</label>
    </ligand>
</feature>
<dbReference type="InterPro" id="IPR017782">
    <property type="entry name" value="Hydroxyacylglutathione_Hdrlase"/>
</dbReference>
<evidence type="ECO:0000256" key="3">
    <source>
        <dbReference type="ARBA" id="ARBA00006759"/>
    </source>
</evidence>
<keyword evidence="4 7" id="KW-0479">Metal-binding</keyword>
<feature type="binding site" evidence="7">
    <location>
        <position position="172"/>
    </location>
    <ligand>
        <name>Zn(2+)</name>
        <dbReference type="ChEBI" id="CHEBI:29105"/>
        <label>2</label>
    </ligand>
</feature>
<keyword evidence="5 7" id="KW-0378">Hydrolase</keyword>
<accession>A0ABY5L745</accession>
<evidence type="ECO:0000256" key="6">
    <source>
        <dbReference type="ARBA" id="ARBA00022833"/>
    </source>
</evidence>
<dbReference type="InterPro" id="IPR050110">
    <property type="entry name" value="Glyoxalase_II_hydrolase"/>
</dbReference>
<organism evidence="9 10">
    <name type="scientific">Sphingomonas qomolangmaensis</name>
    <dbReference type="NCBI Taxonomy" id="2918765"/>
    <lineage>
        <taxon>Bacteria</taxon>
        <taxon>Pseudomonadati</taxon>
        <taxon>Pseudomonadota</taxon>
        <taxon>Alphaproteobacteria</taxon>
        <taxon>Sphingomonadales</taxon>
        <taxon>Sphingomonadaceae</taxon>
        <taxon>Sphingomonas</taxon>
    </lineage>
</organism>
<evidence type="ECO:0000256" key="5">
    <source>
        <dbReference type="ARBA" id="ARBA00022801"/>
    </source>
</evidence>
<dbReference type="EC" id="3.1.2.6" evidence="7"/>
<evidence type="ECO:0000256" key="2">
    <source>
        <dbReference type="ARBA" id="ARBA00004963"/>
    </source>
</evidence>
<dbReference type="InterPro" id="IPR036866">
    <property type="entry name" value="RibonucZ/Hydroxyglut_hydro"/>
</dbReference>
<dbReference type="NCBIfam" id="TIGR03413">
    <property type="entry name" value="GSH_gloB"/>
    <property type="match status" value="1"/>
</dbReference>
<reference evidence="9" key="1">
    <citation type="submission" date="2022-07" db="EMBL/GenBank/DDBJ databases">
        <title>Sphingomonas sp. nov., a novel bacterium isolated from the north slope of the Mount Everest.</title>
        <authorList>
            <person name="Cui X."/>
            <person name="Liu Y."/>
        </authorList>
    </citation>
    <scope>NUCLEOTIDE SEQUENCE</scope>
    <source>
        <strain evidence="9">S5-59</strain>
    </source>
</reference>
<dbReference type="PIRSF" id="PIRSF005457">
    <property type="entry name" value="Glx"/>
    <property type="match status" value="1"/>
</dbReference>
<dbReference type="CDD" id="cd07723">
    <property type="entry name" value="hydroxyacylglutathione_hydrolase_MBL-fold"/>
    <property type="match status" value="1"/>
</dbReference>
<dbReference type="SUPFAM" id="SSF56281">
    <property type="entry name" value="Metallo-hydrolase/oxidoreductase"/>
    <property type="match status" value="1"/>
</dbReference>
<feature type="binding site" evidence="7">
    <location>
        <position position="59"/>
    </location>
    <ligand>
        <name>Zn(2+)</name>
        <dbReference type="ChEBI" id="CHEBI:29105"/>
        <label>1</label>
    </ligand>
</feature>
<evidence type="ECO:0000259" key="8">
    <source>
        <dbReference type="SMART" id="SM00849"/>
    </source>
</evidence>
<comment type="similarity">
    <text evidence="3 7">Belongs to the metallo-beta-lactamase superfamily. Glyoxalase II family.</text>
</comment>
<dbReference type="SMART" id="SM00849">
    <property type="entry name" value="Lactamase_B"/>
    <property type="match status" value="1"/>
</dbReference>
<dbReference type="PANTHER" id="PTHR43705">
    <property type="entry name" value="HYDROXYACYLGLUTATHIONE HYDROLASE"/>
    <property type="match status" value="1"/>
</dbReference>
<proteinExistence type="inferred from homology"/>
<comment type="subunit">
    <text evidence="7">Monomer.</text>
</comment>
<dbReference type="Pfam" id="PF16123">
    <property type="entry name" value="HAGH_C"/>
    <property type="match status" value="1"/>
</dbReference>
<sequence length="244" mass="25488">MAALEIVRIPALSDNYVWLVHDGGSGETMVVDPAEAAPVLAQADARGWRIGAIWNTHWHPDHTGGNAAIKAAHGAVVIAPVAEAARIPTADRLVGGGDSVALGGHVATVIETPGHTAGHIAFHFAEDASVFVGDTLFAMGCGRLFEGDAGQMFGNMQRLAALPPETIVYCAHEYTLSNGRYARVAEPGNAAIAERLETVERQRAAGEPTVPTTIALELASNPFLRAGTAAQLAELRAAKDAFRG</sequence>
<gene>
    <name evidence="7 9" type="primary">gloB</name>
    <name evidence="9" type="ORF">NMP03_10525</name>
</gene>
<dbReference type="GO" id="GO:0004416">
    <property type="term" value="F:hydroxyacylglutathione hydrolase activity"/>
    <property type="evidence" value="ECO:0007669"/>
    <property type="project" value="UniProtKB-EC"/>
</dbReference>
<name>A0ABY5L745_9SPHN</name>
<feature type="binding site" evidence="7">
    <location>
        <position position="61"/>
    </location>
    <ligand>
        <name>Zn(2+)</name>
        <dbReference type="ChEBI" id="CHEBI:29105"/>
        <label>2</label>
    </ligand>
</feature>
<evidence type="ECO:0000256" key="7">
    <source>
        <dbReference type="HAMAP-Rule" id="MF_01374"/>
    </source>
</evidence>
<feature type="domain" description="Metallo-beta-lactamase" evidence="8">
    <location>
        <begin position="14"/>
        <end position="172"/>
    </location>
</feature>
<comment type="catalytic activity">
    <reaction evidence="1 7">
        <text>an S-(2-hydroxyacyl)glutathione + H2O = a 2-hydroxy carboxylate + glutathione + H(+)</text>
        <dbReference type="Rhea" id="RHEA:21864"/>
        <dbReference type="ChEBI" id="CHEBI:15377"/>
        <dbReference type="ChEBI" id="CHEBI:15378"/>
        <dbReference type="ChEBI" id="CHEBI:57925"/>
        <dbReference type="ChEBI" id="CHEBI:58896"/>
        <dbReference type="ChEBI" id="CHEBI:71261"/>
        <dbReference type="EC" id="3.1.2.6"/>
    </reaction>
</comment>
<comment type="pathway">
    <text evidence="2 7">Secondary metabolite metabolism; methylglyoxal degradation; (R)-lactate from methylglyoxal: step 2/2.</text>
</comment>
<feature type="binding site" evidence="7">
    <location>
        <position position="62"/>
    </location>
    <ligand>
        <name>Zn(2+)</name>
        <dbReference type="ChEBI" id="CHEBI:29105"/>
        <label>2</label>
    </ligand>
</feature>
<dbReference type="Pfam" id="PF00753">
    <property type="entry name" value="Lactamase_B"/>
    <property type="match status" value="1"/>
</dbReference>
<evidence type="ECO:0000313" key="10">
    <source>
        <dbReference type="Proteomes" id="UP001058533"/>
    </source>
</evidence>
<feature type="binding site" evidence="7">
    <location>
        <position position="134"/>
    </location>
    <ligand>
        <name>Zn(2+)</name>
        <dbReference type="ChEBI" id="CHEBI:29105"/>
        <label>1</label>
    </ligand>
</feature>
<dbReference type="InterPro" id="IPR001279">
    <property type="entry name" value="Metallo-B-lactamas"/>
</dbReference>
<feature type="binding site" evidence="7">
    <location>
        <position position="115"/>
    </location>
    <ligand>
        <name>Zn(2+)</name>
        <dbReference type="ChEBI" id="CHEBI:29105"/>
        <label>1</label>
    </ligand>
</feature>
<dbReference type="PANTHER" id="PTHR43705:SF1">
    <property type="entry name" value="HYDROXYACYLGLUTATHIONE HYDROLASE GLOB"/>
    <property type="match status" value="1"/>
</dbReference>
<comment type="function">
    <text evidence="7">Thiolesterase that catalyzes the hydrolysis of S-D-lactoyl-glutathione to form glutathione and D-lactic acid.</text>
</comment>
<dbReference type="InterPro" id="IPR032282">
    <property type="entry name" value="HAGH_C"/>
</dbReference>
<evidence type="ECO:0000313" key="9">
    <source>
        <dbReference type="EMBL" id="UUL81634.1"/>
    </source>
</evidence>
<dbReference type="RefSeq" id="WP_256505326.1">
    <property type="nucleotide sequence ID" value="NZ_CP101740.1"/>
</dbReference>
<dbReference type="EMBL" id="CP101740">
    <property type="protein sequence ID" value="UUL81634.1"/>
    <property type="molecule type" value="Genomic_DNA"/>
</dbReference>
<feature type="binding site" evidence="7">
    <location>
        <position position="57"/>
    </location>
    <ligand>
        <name>Zn(2+)</name>
        <dbReference type="ChEBI" id="CHEBI:29105"/>
        <label>1</label>
    </ligand>
</feature>
<evidence type="ECO:0000256" key="1">
    <source>
        <dbReference type="ARBA" id="ARBA00001623"/>
    </source>
</evidence>
<keyword evidence="10" id="KW-1185">Reference proteome</keyword>